<evidence type="ECO:0000256" key="14">
    <source>
        <dbReference type="PIRNR" id="PIRNR003167"/>
    </source>
</evidence>
<dbReference type="Proteomes" id="UP000214720">
    <property type="component" value="Unassembled WGS sequence"/>
</dbReference>
<evidence type="ECO:0000313" key="18">
    <source>
        <dbReference type="EMBL" id="OXC73920.1"/>
    </source>
</evidence>
<dbReference type="CDD" id="cd06225">
    <property type="entry name" value="HAMP"/>
    <property type="match status" value="1"/>
</dbReference>
<dbReference type="Gene3D" id="1.10.8.500">
    <property type="entry name" value="HAMP domain in histidine kinase"/>
    <property type="match status" value="1"/>
</dbReference>
<evidence type="ECO:0000256" key="1">
    <source>
        <dbReference type="ARBA" id="ARBA00000085"/>
    </source>
</evidence>
<reference evidence="19" key="1">
    <citation type="submission" date="2017-01" db="EMBL/GenBank/DDBJ databases">
        <title>Genome Analysis of Deinococcus marmoris KOPRI26562.</title>
        <authorList>
            <person name="Kim J.H."/>
            <person name="Oh H.-M."/>
        </authorList>
    </citation>
    <scope>NUCLEOTIDE SEQUENCE [LARGE SCALE GENOMIC DNA]</scope>
    <source>
        <strain evidence="19">PAMC 26633</strain>
    </source>
</reference>
<accession>A0A226WSW7</accession>
<evidence type="ECO:0000256" key="7">
    <source>
        <dbReference type="ARBA" id="ARBA00022692"/>
    </source>
</evidence>
<dbReference type="SUPFAM" id="SSF55781">
    <property type="entry name" value="GAF domain-like"/>
    <property type="match status" value="1"/>
</dbReference>
<keyword evidence="6 14" id="KW-0808">Transferase</keyword>
<dbReference type="InterPro" id="IPR036890">
    <property type="entry name" value="HATPase_C_sf"/>
</dbReference>
<dbReference type="Pfam" id="PF00672">
    <property type="entry name" value="HAMP"/>
    <property type="match status" value="1"/>
</dbReference>
<evidence type="ECO:0000256" key="12">
    <source>
        <dbReference type="ARBA" id="ARBA00023012"/>
    </source>
</evidence>
<dbReference type="Gene3D" id="3.30.565.10">
    <property type="entry name" value="Histidine kinase-like ATPase, C-terminal domain"/>
    <property type="match status" value="1"/>
</dbReference>
<dbReference type="InterPro" id="IPR005467">
    <property type="entry name" value="His_kinase_dom"/>
</dbReference>
<dbReference type="PROSITE" id="PS50885">
    <property type="entry name" value="HAMP"/>
    <property type="match status" value="1"/>
</dbReference>
<evidence type="ECO:0000256" key="11">
    <source>
        <dbReference type="ARBA" id="ARBA00022989"/>
    </source>
</evidence>
<evidence type="ECO:0000256" key="9">
    <source>
        <dbReference type="ARBA" id="ARBA00022777"/>
    </source>
</evidence>
<feature type="domain" description="HAMP" evidence="17">
    <location>
        <begin position="212"/>
        <end position="264"/>
    </location>
</feature>
<evidence type="ECO:0000259" key="16">
    <source>
        <dbReference type="PROSITE" id="PS50109"/>
    </source>
</evidence>
<protein>
    <recommendedName>
        <fullName evidence="14">Sensor protein</fullName>
        <ecNumber evidence="14">2.7.13.3</ecNumber>
    </recommendedName>
</protein>
<dbReference type="PANTHER" id="PTHR24421">
    <property type="entry name" value="NITRATE/NITRITE SENSOR PROTEIN NARX-RELATED"/>
    <property type="match status" value="1"/>
</dbReference>
<evidence type="ECO:0000259" key="17">
    <source>
        <dbReference type="PROSITE" id="PS50885"/>
    </source>
</evidence>
<dbReference type="SUPFAM" id="SSF55874">
    <property type="entry name" value="ATPase domain of HSP90 chaperone/DNA topoisomerase II/histidine kinase"/>
    <property type="match status" value="1"/>
</dbReference>
<comment type="caution">
    <text evidence="18">The sequence shown here is derived from an EMBL/GenBank/DDBJ whole genome shotgun (WGS) entry which is preliminary data.</text>
</comment>
<dbReference type="InterPro" id="IPR003660">
    <property type="entry name" value="HAMP_dom"/>
</dbReference>
<feature type="transmembrane region" description="Helical" evidence="15">
    <location>
        <begin position="193"/>
        <end position="214"/>
    </location>
</feature>
<dbReference type="CDD" id="cd16917">
    <property type="entry name" value="HATPase_UhpB-NarQ-NarX-like"/>
    <property type="match status" value="1"/>
</dbReference>
<evidence type="ECO:0000256" key="4">
    <source>
        <dbReference type="ARBA" id="ARBA00022519"/>
    </source>
</evidence>
<dbReference type="SMART" id="SM00387">
    <property type="entry name" value="HATPase_c"/>
    <property type="match status" value="1"/>
</dbReference>
<dbReference type="EMBL" id="MTHB01000234">
    <property type="protein sequence ID" value="OXC73920.1"/>
    <property type="molecule type" value="Genomic_DNA"/>
</dbReference>
<evidence type="ECO:0000256" key="15">
    <source>
        <dbReference type="SAM" id="Phobius"/>
    </source>
</evidence>
<dbReference type="Gene3D" id="1.20.120.960">
    <property type="entry name" value="Histidine kinase NarX, sensor domain"/>
    <property type="match status" value="1"/>
</dbReference>
<keyword evidence="5" id="KW-0597">Phosphoprotein</keyword>
<dbReference type="InterPro" id="IPR011712">
    <property type="entry name" value="Sig_transdc_His_kin_sub3_dim/P"/>
</dbReference>
<keyword evidence="7 15" id="KW-0812">Transmembrane</keyword>
<keyword evidence="11 15" id="KW-1133">Transmembrane helix</keyword>
<dbReference type="Gene3D" id="1.20.5.1930">
    <property type="match status" value="1"/>
</dbReference>
<comment type="catalytic activity">
    <reaction evidence="1 14">
        <text>ATP + protein L-histidine = ADP + protein N-phospho-L-histidine.</text>
        <dbReference type="EC" id="2.7.13.3"/>
    </reaction>
</comment>
<keyword evidence="13 14" id="KW-0472">Membrane</keyword>
<evidence type="ECO:0000256" key="2">
    <source>
        <dbReference type="ARBA" id="ARBA00004429"/>
    </source>
</evidence>
<dbReference type="Pfam" id="PF02518">
    <property type="entry name" value="HATPase_c"/>
    <property type="match status" value="1"/>
</dbReference>
<feature type="domain" description="Histidine kinase" evidence="16">
    <location>
        <begin position="462"/>
        <end position="656"/>
    </location>
</feature>
<dbReference type="GO" id="GO:0046983">
    <property type="term" value="F:protein dimerization activity"/>
    <property type="evidence" value="ECO:0007669"/>
    <property type="project" value="UniProtKB-UniRule"/>
</dbReference>
<evidence type="ECO:0000256" key="10">
    <source>
        <dbReference type="ARBA" id="ARBA00022840"/>
    </source>
</evidence>
<keyword evidence="8 14" id="KW-0547">Nucleotide-binding</keyword>
<dbReference type="InterPro" id="IPR042295">
    <property type="entry name" value="NarX-like_N_sf"/>
</dbReference>
<dbReference type="SUPFAM" id="SSF158472">
    <property type="entry name" value="HAMP domain-like"/>
    <property type="match status" value="1"/>
</dbReference>
<evidence type="ECO:0000256" key="6">
    <source>
        <dbReference type="ARBA" id="ARBA00022679"/>
    </source>
</evidence>
<dbReference type="InterPro" id="IPR050482">
    <property type="entry name" value="Sensor_HK_TwoCompSys"/>
</dbReference>
<dbReference type="PIRSF" id="PIRSF003167">
    <property type="entry name" value="STHK_NarX/NarQ"/>
    <property type="match status" value="1"/>
</dbReference>
<keyword evidence="3 14" id="KW-1003">Cell membrane</keyword>
<evidence type="ECO:0000256" key="5">
    <source>
        <dbReference type="ARBA" id="ARBA00022553"/>
    </source>
</evidence>
<dbReference type="InterPro" id="IPR029095">
    <property type="entry name" value="NarX-like_N"/>
</dbReference>
<dbReference type="RefSeq" id="WP_089164402.1">
    <property type="nucleotide sequence ID" value="NZ_MTHB01000234.1"/>
</dbReference>
<evidence type="ECO:0000256" key="13">
    <source>
        <dbReference type="ARBA" id="ARBA00023136"/>
    </source>
</evidence>
<dbReference type="Pfam" id="PF07730">
    <property type="entry name" value="HisKA_3"/>
    <property type="match status" value="1"/>
</dbReference>
<evidence type="ECO:0000313" key="19">
    <source>
        <dbReference type="Proteomes" id="UP000214720"/>
    </source>
</evidence>
<gene>
    <name evidence="18" type="ORF">BSU04_34175</name>
</gene>
<name>A0A226WSW7_CABSO</name>
<dbReference type="GO" id="GO:0000155">
    <property type="term" value="F:phosphorelay sensor kinase activity"/>
    <property type="evidence" value="ECO:0007669"/>
    <property type="project" value="UniProtKB-UniRule"/>
</dbReference>
<sequence length="660" mass="72286">MSDHPLHPAKPAVPLPTAPVTLLATPFRYRLSTRIVALSGVALALVLSMIVGTLWLSWQLEGAGAAINDAGSLRMRAGNVAIQLNEARTGRQADVSSQSALLDLTLAHLKSGDPVRPLFLPATAAIHAQLDAVSQAWHDSLKQAITHDLSSSIDTPSLYLARLPAFVVEADALVRMIERENARKTAWLRRWQIALAAFACVGTIAIVYLLYAWFVTPVRRLERGLSRIEQREFSARLPVESRDEFGHLAHGFNRMASELQSLYRDLARRVTNKTAQLATRNGELVALYEMTSFLHGAHDVEVLCRGFLERVMRQFNAEAGTVRVLAQEGDNLHVVVFEGLPGRLLSAERCMPASTCVCGAAAVGGVAVVRDLRMQQVVESGPATQCGKAGFDAVAAFGIVSNDLALGSFSLHFRGDRPVLPSQTRLLETLGKHLGTALQNHRLATAARQLAVAQERHLVAQGLHDSIAQSLNFLKLQLHLLDDAASRDDMNEVREIAPLLRGGLEESYEDVRELLVNFRTKFATGNLRDAVDETVTRFERQTDTLVRLDYDEASGLPLPPDQQLQVLFILQEALSNIRKHALATQVHIALKNTRDFELTIQDNGDGYDPANIGSHGEAHVGFHIMRERAARLGAQLELDSEPGKGARVHLLLPASERQAA</sequence>
<evidence type="ECO:0000256" key="8">
    <source>
        <dbReference type="ARBA" id="ARBA00022741"/>
    </source>
</evidence>
<dbReference type="eggNOG" id="COG3850">
    <property type="taxonomic scope" value="Bacteria"/>
</dbReference>
<dbReference type="Gene3D" id="3.30.450.40">
    <property type="match status" value="1"/>
</dbReference>
<dbReference type="InterPro" id="IPR003594">
    <property type="entry name" value="HATPase_dom"/>
</dbReference>
<dbReference type="EC" id="2.7.13.3" evidence="14"/>
<keyword evidence="12 14" id="KW-0902">Two-component regulatory system</keyword>
<dbReference type="OrthoDB" id="9811306at2"/>
<keyword evidence="4 14" id="KW-0997">Cell inner membrane</keyword>
<dbReference type="GO" id="GO:0005524">
    <property type="term" value="F:ATP binding"/>
    <property type="evidence" value="ECO:0007669"/>
    <property type="project" value="UniProtKB-UniRule"/>
</dbReference>
<proteinExistence type="predicted"/>
<dbReference type="InterPro" id="IPR016380">
    <property type="entry name" value="Sig_transdc_His_kin_NarX/NarQ"/>
</dbReference>
<keyword evidence="10 14" id="KW-0067">ATP-binding</keyword>
<dbReference type="GO" id="GO:0005886">
    <property type="term" value="C:plasma membrane"/>
    <property type="evidence" value="ECO:0007669"/>
    <property type="project" value="UniProtKB-SubCell"/>
</dbReference>
<dbReference type="SMART" id="SM00304">
    <property type="entry name" value="HAMP"/>
    <property type="match status" value="1"/>
</dbReference>
<organism evidence="18 19">
    <name type="scientific">Caballeronia sordidicola</name>
    <name type="common">Burkholderia sordidicola</name>
    <dbReference type="NCBI Taxonomy" id="196367"/>
    <lineage>
        <taxon>Bacteria</taxon>
        <taxon>Pseudomonadati</taxon>
        <taxon>Pseudomonadota</taxon>
        <taxon>Betaproteobacteria</taxon>
        <taxon>Burkholderiales</taxon>
        <taxon>Burkholderiaceae</taxon>
        <taxon>Caballeronia</taxon>
    </lineage>
</organism>
<comment type="subcellular location">
    <subcellularLocation>
        <location evidence="2">Cell inner membrane</location>
        <topology evidence="2">Multi-pass membrane protein</topology>
    </subcellularLocation>
</comment>
<feature type="transmembrane region" description="Helical" evidence="15">
    <location>
        <begin position="35"/>
        <end position="56"/>
    </location>
</feature>
<dbReference type="Pfam" id="PF13675">
    <property type="entry name" value="PilJ"/>
    <property type="match status" value="1"/>
</dbReference>
<dbReference type="AlphaFoldDB" id="A0A226WSW7"/>
<dbReference type="InterPro" id="IPR029016">
    <property type="entry name" value="GAF-like_dom_sf"/>
</dbReference>
<dbReference type="PANTHER" id="PTHR24421:SF10">
    <property type="entry name" value="NITRATE_NITRITE SENSOR PROTEIN NARQ"/>
    <property type="match status" value="1"/>
</dbReference>
<keyword evidence="9 14" id="KW-0418">Kinase</keyword>
<evidence type="ECO:0000256" key="3">
    <source>
        <dbReference type="ARBA" id="ARBA00022475"/>
    </source>
</evidence>
<dbReference type="PROSITE" id="PS50109">
    <property type="entry name" value="HIS_KIN"/>
    <property type="match status" value="1"/>
</dbReference>